<dbReference type="GO" id="GO:0009187">
    <property type="term" value="P:cyclic nucleotide metabolic process"/>
    <property type="evidence" value="ECO:0007669"/>
    <property type="project" value="TreeGrafter"/>
</dbReference>
<dbReference type="PANTHER" id="PTHR28141:SF1">
    <property type="entry name" value="2',3'-CYCLIC-NUCLEOTIDE 3'-PHOSPHODIESTERASE"/>
    <property type="match status" value="1"/>
</dbReference>
<dbReference type="AlphaFoldDB" id="M2NK12"/>
<reference evidence="1 2" key="1">
    <citation type="journal article" date="2012" name="PLoS Pathog.">
        <title>Diverse lifestyles and strategies of plant pathogenesis encoded in the genomes of eighteen Dothideomycetes fungi.</title>
        <authorList>
            <person name="Ohm R.A."/>
            <person name="Feau N."/>
            <person name="Henrissat B."/>
            <person name="Schoch C.L."/>
            <person name="Horwitz B.A."/>
            <person name="Barry K.W."/>
            <person name="Condon B.J."/>
            <person name="Copeland A.C."/>
            <person name="Dhillon B."/>
            <person name="Glaser F."/>
            <person name="Hesse C.N."/>
            <person name="Kosti I."/>
            <person name="LaButti K."/>
            <person name="Lindquist E.A."/>
            <person name="Lucas S."/>
            <person name="Salamov A.A."/>
            <person name="Bradshaw R.E."/>
            <person name="Ciuffetti L."/>
            <person name="Hamelin R.C."/>
            <person name="Kema G.H.J."/>
            <person name="Lawrence C."/>
            <person name="Scott J.A."/>
            <person name="Spatafora J.W."/>
            <person name="Turgeon B.G."/>
            <person name="de Wit P.J.G.M."/>
            <person name="Zhong S."/>
            <person name="Goodwin S.B."/>
            <person name="Grigoriev I.V."/>
        </authorList>
    </citation>
    <scope>NUCLEOTIDE SEQUENCE [LARGE SCALE GENOMIC DNA]</scope>
    <source>
        <strain evidence="1 2">UAMH 10762</strain>
    </source>
</reference>
<evidence type="ECO:0008006" key="3">
    <source>
        <dbReference type="Google" id="ProtNLM"/>
    </source>
</evidence>
<dbReference type="GeneID" id="19114347"/>
<dbReference type="OrthoDB" id="514292at2759"/>
<evidence type="ECO:0000313" key="1">
    <source>
        <dbReference type="EMBL" id="EMC99769.1"/>
    </source>
</evidence>
<keyword evidence="2" id="KW-1185">Reference proteome</keyword>
<sequence>MPGYSLWLVPHASSPFTKTAQELISETVPRIFVSDDSQINHFPPHVTVTSDIDATKVFGDKSPQAWLDSLQLPDFKAEHNEVVIELEELHAEEPFFRKCNIATKANANLTKLATVCRKDAVLGGDEAKAQAWARSEYRPHFSLFYGDIPTQQVKSKLPLIEIKLGFAIG</sequence>
<protein>
    <recommendedName>
        <fullName evidence="3">2',3'-cyclic-nucleotide 3'-phosphodiesterase</fullName>
    </recommendedName>
</protein>
<dbReference type="EMBL" id="KB445551">
    <property type="protein sequence ID" value="EMC99769.1"/>
    <property type="molecule type" value="Genomic_DNA"/>
</dbReference>
<dbReference type="GO" id="GO:0004113">
    <property type="term" value="F:2',3'-cyclic-nucleotide 3'-phosphodiesterase activity"/>
    <property type="evidence" value="ECO:0007669"/>
    <property type="project" value="TreeGrafter"/>
</dbReference>
<dbReference type="SUPFAM" id="SSF55144">
    <property type="entry name" value="LigT-like"/>
    <property type="match status" value="1"/>
</dbReference>
<accession>M2NK12</accession>
<gene>
    <name evidence="1" type="ORF">BAUCODRAFT_43864</name>
</gene>
<dbReference type="InterPro" id="IPR009097">
    <property type="entry name" value="Cyclic_Pdiesterase"/>
</dbReference>
<organism evidence="1 2">
    <name type="scientific">Baudoinia panamericana (strain UAMH 10762)</name>
    <name type="common">Angels' share fungus</name>
    <name type="synonym">Baudoinia compniacensis (strain UAMH 10762)</name>
    <dbReference type="NCBI Taxonomy" id="717646"/>
    <lineage>
        <taxon>Eukaryota</taxon>
        <taxon>Fungi</taxon>
        <taxon>Dikarya</taxon>
        <taxon>Ascomycota</taxon>
        <taxon>Pezizomycotina</taxon>
        <taxon>Dothideomycetes</taxon>
        <taxon>Dothideomycetidae</taxon>
        <taxon>Mycosphaerellales</taxon>
        <taxon>Teratosphaeriaceae</taxon>
        <taxon>Baudoinia</taxon>
    </lineage>
</organism>
<dbReference type="Pfam" id="PF07823">
    <property type="entry name" value="CPDase"/>
    <property type="match status" value="1"/>
</dbReference>
<dbReference type="OMA" id="WLDSIPW"/>
<dbReference type="KEGG" id="bcom:BAUCODRAFT_43864"/>
<dbReference type="RefSeq" id="XP_007673035.1">
    <property type="nucleotide sequence ID" value="XM_007674845.1"/>
</dbReference>
<dbReference type="PANTHER" id="PTHR28141">
    <property type="entry name" value="2',3'-CYCLIC-NUCLEOTIDE 3'-PHOSPHODIESTERASE"/>
    <property type="match status" value="1"/>
</dbReference>
<dbReference type="InterPro" id="IPR012386">
    <property type="entry name" value="Cyclic-nucl_3Pdiesterase"/>
</dbReference>
<dbReference type="Proteomes" id="UP000011761">
    <property type="component" value="Unassembled WGS sequence"/>
</dbReference>
<dbReference type="HOGENOM" id="CLU_108991_1_0_1"/>
<dbReference type="STRING" id="717646.M2NK12"/>
<feature type="non-terminal residue" evidence="1">
    <location>
        <position position="169"/>
    </location>
</feature>
<name>M2NK12_BAUPA</name>
<dbReference type="Gene3D" id="3.90.1140.10">
    <property type="entry name" value="Cyclic phosphodiesterase"/>
    <property type="match status" value="1"/>
</dbReference>
<dbReference type="eggNOG" id="ENOG502S8HR">
    <property type="taxonomic scope" value="Eukaryota"/>
</dbReference>
<proteinExistence type="predicted"/>
<evidence type="ECO:0000313" key="2">
    <source>
        <dbReference type="Proteomes" id="UP000011761"/>
    </source>
</evidence>